<sequence>MRLSGWICGDGLARTSPPTWPGADDNDDMGLESISDPEEEPLFEDRDVSSASHALSSSAHAASNTSHAAASASSHTHQHSNSNSTASSGEVDTEDDPVAPVTPLPGARFDLSGGPSYTGKAGAGDKAEMYLDLLDDEGFVDAGGEAEIEDDWIDPVTPPPPSKKEKERERAAKRKSGKSKGKIARRGRPLEYQRQERQRNVTVSPKNVASGGQRMHTARARDGGRTRSGGVRGVLTTED</sequence>
<feature type="compositionally biased region" description="Low complexity" evidence="1">
    <location>
        <begin position="49"/>
        <end position="88"/>
    </location>
</feature>
<accession>A0AAD7F5D8</accession>
<evidence type="ECO:0000313" key="2">
    <source>
        <dbReference type="EMBL" id="KAJ7601868.1"/>
    </source>
</evidence>
<feature type="compositionally biased region" description="Acidic residues" evidence="1">
    <location>
        <begin position="141"/>
        <end position="153"/>
    </location>
</feature>
<feature type="compositionally biased region" description="Basic residues" evidence="1">
    <location>
        <begin position="171"/>
        <end position="187"/>
    </location>
</feature>
<organism evidence="2 3">
    <name type="scientific">Mycena rosella</name>
    <name type="common">Pink bonnet</name>
    <name type="synonym">Agaricus rosellus</name>
    <dbReference type="NCBI Taxonomy" id="1033263"/>
    <lineage>
        <taxon>Eukaryota</taxon>
        <taxon>Fungi</taxon>
        <taxon>Dikarya</taxon>
        <taxon>Basidiomycota</taxon>
        <taxon>Agaricomycotina</taxon>
        <taxon>Agaricomycetes</taxon>
        <taxon>Agaricomycetidae</taxon>
        <taxon>Agaricales</taxon>
        <taxon>Marasmiineae</taxon>
        <taxon>Mycenaceae</taxon>
        <taxon>Mycena</taxon>
    </lineage>
</organism>
<name>A0AAD7F5D8_MYCRO</name>
<feature type="region of interest" description="Disordered" evidence="1">
    <location>
        <begin position="1"/>
        <end position="123"/>
    </location>
</feature>
<comment type="caution">
    <text evidence="2">The sequence shown here is derived from an EMBL/GenBank/DDBJ whole genome shotgun (WGS) entry which is preliminary data.</text>
</comment>
<gene>
    <name evidence="2" type="ORF">B0H17DRAFT_1238690</name>
</gene>
<dbReference type="EMBL" id="JARKIE010001470">
    <property type="protein sequence ID" value="KAJ7601868.1"/>
    <property type="molecule type" value="Genomic_DNA"/>
</dbReference>
<dbReference type="AlphaFoldDB" id="A0AAD7F5D8"/>
<evidence type="ECO:0000256" key="1">
    <source>
        <dbReference type="SAM" id="MobiDB-lite"/>
    </source>
</evidence>
<evidence type="ECO:0000313" key="3">
    <source>
        <dbReference type="Proteomes" id="UP001221757"/>
    </source>
</evidence>
<proteinExistence type="predicted"/>
<dbReference type="Proteomes" id="UP001221757">
    <property type="component" value="Unassembled WGS sequence"/>
</dbReference>
<feature type="compositionally biased region" description="Basic and acidic residues" evidence="1">
    <location>
        <begin position="188"/>
        <end position="199"/>
    </location>
</feature>
<protein>
    <submittedName>
        <fullName evidence="2">Uncharacterized protein</fullName>
    </submittedName>
</protein>
<keyword evidence="3" id="KW-1185">Reference proteome</keyword>
<reference evidence="2" key="1">
    <citation type="submission" date="2023-03" db="EMBL/GenBank/DDBJ databases">
        <title>Massive genome expansion in bonnet fungi (Mycena s.s.) driven by repeated elements and novel gene families across ecological guilds.</title>
        <authorList>
            <consortium name="Lawrence Berkeley National Laboratory"/>
            <person name="Harder C.B."/>
            <person name="Miyauchi S."/>
            <person name="Viragh M."/>
            <person name="Kuo A."/>
            <person name="Thoen E."/>
            <person name="Andreopoulos B."/>
            <person name="Lu D."/>
            <person name="Skrede I."/>
            <person name="Drula E."/>
            <person name="Henrissat B."/>
            <person name="Morin E."/>
            <person name="Kohler A."/>
            <person name="Barry K."/>
            <person name="LaButti K."/>
            <person name="Morin E."/>
            <person name="Salamov A."/>
            <person name="Lipzen A."/>
            <person name="Mereny Z."/>
            <person name="Hegedus B."/>
            <person name="Baldrian P."/>
            <person name="Stursova M."/>
            <person name="Weitz H."/>
            <person name="Taylor A."/>
            <person name="Grigoriev I.V."/>
            <person name="Nagy L.G."/>
            <person name="Martin F."/>
            <person name="Kauserud H."/>
        </authorList>
    </citation>
    <scope>NUCLEOTIDE SEQUENCE</scope>
    <source>
        <strain evidence="2">CBHHK067</strain>
    </source>
</reference>
<feature type="region of interest" description="Disordered" evidence="1">
    <location>
        <begin position="141"/>
        <end position="239"/>
    </location>
</feature>
<feature type="compositionally biased region" description="Acidic residues" evidence="1">
    <location>
        <begin position="24"/>
        <end position="42"/>
    </location>
</feature>